<reference evidence="2 3" key="1">
    <citation type="journal article" date="2018" name="Sci. Rep.">
        <title>Genomic signatures of local adaptation to the degree of environmental predictability in rotifers.</title>
        <authorList>
            <person name="Franch-Gras L."/>
            <person name="Hahn C."/>
            <person name="Garcia-Roger E.M."/>
            <person name="Carmona M.J."/>
            <person name="Serra M."/>
            <person name="Gomez A."/>
        </authorList>
    </citation>
    <scope>NUCLEOTIDE SEQUENCE [LARGE SCALE GENOMIC DNA]</scope>
    <source>
        <strain evidence="2">HYR1</strain>
    </source>
</reference>
<proteinExistence type="predicted"/>
<feature type="region of interest" description="Disordered" evidence="1">
    <location>
        <begin position="1"/>
        <end position="28"/>
    </location>
</feature>
<evidence type="ECO:0000256" key="1">
    <source>
        <dbReference type="SAM" id="MobiDB-lite"/>
    </source>
</evidence>
<protein>
    <submittedName>
        <fullName evidence="2">DNA polymerase delta catalytic subunit</fullName>
    </submittedName>
</protein>
<organism evidence="2 3">
    <name type="scientific">Brachionus plicatilis</name>
    <name type="common">Marine rotifer</name>
    <name type="synonym">Brachionus muelleri</name>
    <dbReference type="NCBI Taxonomy" id="10195"/>
    <lineage>
        <taxon>Eukaryota</taxon>
        <taxon>Metazoa</taxon>
        <taxon>Spiralia</taxon>
        <taxon>Gnathifera</taxon>
        <taxon>Rotifera</taxon>
        <taxon>Eurotatoria</taxon>
        <taxon>Monogononta</taxon>
        <taxon>Pseudotrocha</taxon>
        <taxon>Ploima</taxon>
        <taxon>Brachionidae</taxon>
        <taxon>Brachionus</taxon>
    </lineage>
</organism>
<dbReference type="OrthoDB" id="2414538at2759"/>
<dbReference type="AlphaFoldDB" id="A0A3M7PZN0"/>
<dbReference type="STRING" id="10195.A0A3M7PZN0"/>
<sequence>MDNKRKANPNVGTQKTKRFKSNGDDDNDIKTEFECELAAFDEDIIDSVEKIEIGQGPENVTTNTKWARPPLPIINPSQDTITFQQIDLDFYEGKKS</sequence>
<evidence type="ECO:0000313" key="3">
    <source>
        <dbReference type="Proteomes" id="UP000276133"/>
    </source>
</evidence>
<gene>
    <name evidence="2" type="ORF">BpHYR1_021945</name>
</gene>
<comment type="caution">
    <text evidence="2">The sequence shown here is derived from an EMBL/GenBank/DDBJ whole genome shotgun (WGS) entry which is preliminary data.</text>
</comment>
<keyword evidence="3" id="KW-1185">Reference proteome</keyword>
<evidence type="ECO:0000313" key="2">
    <source>
        <dbReference type="EMBL" id="RNA04404.1"/>
    </source>
</evidence>
<dbReference type="Proteomes" id="UP000276133">
    <property type="component" value="Unassembled WGS sequence"/>
</dbReference>
<dbReference type="EMBL" id="REGN01008119">
    <property type="protein sequence ID" value="RNA04404.1"/>
    <property type="molecule type" value="Genomic_DNA"/>
</dbReference>
<name>A0A3M7PZN0_BRAPC</name>
<accession>A0A3M7PZN0</accession>